<reference evidence="1" key="1">
    <citation type="journal article" date="2019" name="bioRxiv">
        <title>The Genome of the Zebra Mussel, Dreissena polymorpha: A Resource for Invasive Species Research.</title>
        <authorList>
            <person name="McCartney M.A."/>
            <person name="Auch B."/>
            <person name="Kono T."/>
            <person name="Mallez S."/>
            <person name="Zhang Y."/>
            <person name="Obille A."/>
            <person name="Becker A."/>
            <person name="Abrahante J.E."/>
            <person name="Garbe J."/>
            <person name="Badalamenti J.P."/>
            <person name="Herman A."/>
            <person name="Mangelson H."/>
            <person name="Liachko I."/>
            <person name="Sullivan S."/>
            <person name="Sone E.D."/>
            <person name="Koren S."/>
            <person name="Silverstein K.A.T."/>
            <person name="Beckman K.B."/>
            <person name="Gohl D.M."/>
        </authorList>
    </citation>
    <scope>NUCLEOTIDE SEQUENCE</scope>
    <source>
        <strain evidence="1">Duluth1</strain>
        <tissue evidence="1">Whole animal</tissue>
    </source>
</reference>
<name>A0A9D4QWW9_DREPO</name>
<organism evidence="1 2">
    <name type="scientific">Dreissena polymorpha</name>
    <name type="common">Zebra mussel</name>
    <name type="synonym">Mytilus polymorpha</name>
    <dbReference type="NCBI Taxonomy" id="45954"/>
    <lineage>
        <taxon>Eukaryota</taxon>
        <taxon>Metazoa</taxon>
        <taxon>Spiralia</taxon>
        <taxon>Lophotrochozoa</taxon>
        <taxon>Mollusca</taxon>
        <taxon>Bivalvia</taxon>
        <taxon>Autobranchia</taxon>
        <taxon>Heteroconchia</taxon>
        <taxon>Euheterodonta</taxon>
        <taxon>Imparidentia</taxon>
        <taxon>Neoheterodontei</taxon>
        <taxon>Myida</taxon>
        <taxon>Dreissenoidea</taxon>
        <taxon>Dreissenidae</taxon>
        <taxon>Dreissena</taxon>
    </lineage>
</organism>
<dbReference type="AlphaFoldDB" id="A0A9D4QWW9"/>
<comment type="caution">
    <text evidence="1">The sequence shown here is derived from an EMBL/GenBank/DDBJ whole genome shotgun (WGS) entry which is preliminary data.</text>
</comment>
<dbReference type="EMBL" id="JAIWYP010000003">
    <property type="protein sequence ID" value="KAH3845175.1"/>
    <property type="molecule type" value="Genomic_DNA"/>
</dbReference>
<evidence type="ECO:0000313" key="2">
    <source>
        <dbReference type="Proteomes" id="UP000828390"/>
    </source>
</evidence>
<evidence type="ECO:0000313" key="1">
    <source>
        <dbReference type="EMBL" id="KAH3845175.1"/>
    </source>
</evidence>
<proteinExistence type="predicted"/>
<protein>
    <submittedName>
        <fullName evidence="1">Uncharacterized protein</fullName>
    </submittedName>
</protein>
<gene>
    <name evidence="1" type="ORF">DPMN_087449</name>
</gene>
<sequence>MVRTIKTPSVPYAAAKLWNDLPENFRKASSFNHFRSLLKPCLRCAVWSGGESENYKRARHGMVLRKGGLEG</sequence>
<accession>A0A9D4QWW9</accession>
<dbReference type="Proteomes" id="UP000828390">
    <property type="component" value="Unassembled WGS sequence"/>
</dbReference>
<reference evidence="1" key="2">
    <citation type="submission" date="2020-11" db="EMBL/GenBank/DDBJ databases">
        <authorList>
            <person name="McCartney M.A."/>
            <person name="Auch B."/>
            <person name="Kono T."/>
            <person name="Mallez S."/>
            <person name="Becker A."/>
            <person name="Gohl D.M."/>
            <person name="Silverstein K.A.T."/>
            <person name="Koren S."/>
            <person name="Bechman K.B."/>
            <person name="Herman A."/>
            <person name="Abrahante J.E."/>
            <person name="Garbe J."/>
        </authorList>
    </citation>
    <scope>NUCLEOTIDE SEQUENCE</scope>
    <source>
        <strain evidence="1">Duluth1</strain>
        <tissue evidence="1">Whole animal</tissue>
    </source>
</reference>
<keyword evidence="2" id="KW-1185">Reference proteome</keyword>